<dbReference type="Gene3D" id="1.25.40.20">
    <property type="entry name" value="Ankyrin repeat-containing domain"/>
    <property type="match status" value="3"/>
</dbReference>
<evidence type="ECO:0000256" key="5">
    <source>
        <dbReference type="ARBA" id="ARBA00022989"/>
    </source>
</evidence>
<dbReference type="Gene3D" id="1.10.3430.10">
    <property type="entry name" value="Ammonium transporter AmtB like domains"/>
    <property type="match status" value="1"/>
</dbReference>
<keyword evidence="6 9" id="KW-0472">Membrane</keyword>
<dbReference type="InterPro" id="IPR036770">
    <property type="entry name" value="Ankyrin_rpt-contain_sf"/>
</dbReference>
<dbReference type="PANTHER" id="PTHR10464">
    <property type="entry name" value="UREA TRANSPORTER"/>
    <property type="match status" value="1"/>
</dbReference>
<evidence type="ECO:0000313" key="11">
    <source>
        <dbReference type="Proteomes" id="UP000663860"/>
    </source>
</evidence>
<keyword evidence="3" id="KW-1003">Cell membrane</keyword>
<gene>
    <name evidence="10" type="ORF">IZO911_LOCUS34476</name>
</gene>
<reference evidence="10" key="1">
    <citation type="submission" date="2021-02" db="EMBL/GenBank/DDBJ databases">
        <authorList>
            <person name="Nowell W R."/>
        </authorList>
    </citation>
    <scope>NUCLEOTIDE SEQUENCE</scope>
</reference>
<dbReference type="PROSITE" id="PS50297">
    <property type="entry name" value="ANK_REP_REGION"/>
    <property type="match status" value="1"/>
</dbReference>
<dbReference type="EMBL" id="CAJNOE010000683">
    <property type="protein sequence ID" value="CAF1308670.1"/>
    <property type="molecule type" value="Genomic_DNA"/>
</dbReference>
<evidence type="ECO:0000256" key="3">
    <source>
        <dbReference type="ARBA" id="ARBA00022475"/>
    </source>
</evidence>
<evidence type="ECO:0000256" key="2">
    <source>
        <dbReference type="ARBA" id="ARBA00005914"/>
    </source>
</evidence>
<feature type="transmembrane region" description="Helical" evidence="9">
    <location>
        <begin position="125"/>
        <end position="145"/>
    </location>
</feature>
<feature type="transmembrane region" description="Helical" evidence="9">
    <location>
        <begin position="284"/>
        <end position="306"/>
    </location>
</feature>
<sequence length="894" mass="103546">IQIMIYLPFNEESSNEQPLMINSTLEENENNDNKKLWFLFQDNKNIIRNKIENKRKLNYHSFLESMSDIDQIYRNDNFLKKFQWLKFIIILIDSVFRGISQVMFANNPLSGIIIAIGLAIDNWQLTLYGIFGTTISTLTAHFLNFNYNSIRAGLYGYNGCLTAMAIVYFSLYEFPDIIFSIIIMSIFSTIFFESISKIFVNHLGIPSFTFSFQISSWILLLGAMKYQYVIVNGNILQPTLLTTVTNKTHLSNVSLSDYSFEHILISFFTSISQVYFVDNPYTGVIILIGIALCSKILALFALFGAISGSLTAAFLLKLPAQAIYHGLWGFNTVLTCQALGGMFIVLYGYKIWLLILYGTISTVFVQAAVSSFLSASGMPAFTFPFTFICWIFCLMVPSKDLISVKLSDCRIPEDHYYRFCLSKFIKNEFKYLNILNILSSSSNEDITNNELLKIEKEFVPILMCTYAYRNDLNKMKILFKKINHNINLIDFNNRTPLHISASEGYMNICQWLIEKVKIDINVIDNFGSTPLFDGFINGHFNLTNYLFLNGGKFPLTKNKELAFYLNAFIYENNIEGVKYLLQLGFNPNETDYDGRYSLHLAVNTENLSIIHYLVEQTSISFDIKDHFNQTPYDYALKLSQSGIANYLNKEKYITIEKNKNIEIRIETNSFEQINNEKNISTITLEENLLPYLLSISTKDKLSNFIHEHPDINIFDCIDYDKRSLTHLAGINGQYEVFEYYQQNFNQEDRWNLSPFDYAIINKHNRIINSMKEKEDLSSTDNNKIEYKDNSIIYLLKKWKKIFLFLTLSASGDAERIESLFNRKYFIQQELYADYDGRTPMHLAAAYGHMNVIQLLIRLGYNNGINNKDRWGYTPLDIAKQMKFTNIIDQFQQQQ</sequence>
<dbReference type="GO" id="GO:0015204">
    <property type="term" value="F:urea transmembrane transporter activity"/>
    <property type="evidence" value="ECO:0007669"/>
    <property type="project" value="InterPro"/>
</dbReference>
<evidence type="ECO:0000256" key="8">
    <source>
        <dbReference type="PROSITE-ProRule" id="PRU00023"/>
    </source>
</evidence>
<keyword evidence="4 9" id="KW-0812">Transmembrane</keyword>
<evidence type="ECO:0000313" key="10">
    <source>
        <dbReference type="EMBL" id="CAF1308670.1"/>
    </source>
</evidence>
<keyword evidence="8" id="KW-0040">ANK repeat</keyword>
<dbReference type="AlphaFoldDB" id="A0A815E0V7"/>
<protein>
    <submittedName>
        <fullName evidence="10">Uncharacterized protein</fullName>
    </submittedName>
</protein>
<feature type="transmembrane region" description="Helical" evidence="9">
    <location>
        <begin position="177"/>
        <end position="196"/>
    </location>
</feature>
<feature type="transmembrane region" description="Helical" evidence="9">
    <location>
        <begin position="203"/>
        <end position="224"/>
    </location>
</feature>
<feature type="transmembrane region" description="Helical" evidence="9">
    <location>
        <begin position="152"/>
        <end position="171"/>
    </location>
</feature>
<dbReference type="Proteomes" id="UP000663860">
    <property type="component" value="Unassembled WGS sequence"/>
</dbReference>
<comment type="subcellular location">
    <subcellularLocation>
        <location evidence="1">Cell membrane</location>
        <topology evidence="1">Multi-pass membrane protein</topology>
    </subcellularLocation>
</comment>
<evidence type="ECO:0000256" key="4">
    <source>
        <dbReference type="ARBA" id="ARBA00022692"/>
    </source>
</evidence>
<evidence type="ECO:0000256" key="9">
    <source>
        <dbReference type="SAM" id="Phobius"/>
    </source>
</evidence>
<dbReference type="InterPro" id="IPR004937">
    <property type="entry name" value="Urea_transporter"/>
</dbReference>
<keyword evidence="5 9" id="KW-1133">Transmembrane helix</keyword>
<dbReference type="InterPro" id="IPR029020">
    <property type="entry name" value="Ammonium/urea_transptr"/>
</dbReference>
<dbReference type="GO" id="GO:0005886">
    <property type="term" value="C:plasma membrane"/>
    <property type="evidence" value="ECO:0007669"/>
    <property type="project" value="UniProtKB-SubCell"/>
</dbReference>
<comment type="catalytic activity">
    <reaction evidence="7">
        <text>urea(in) = urea(out)</text>
        <dbReference type="Rhea" id="RHEA:32799"/>
        <dbReference type="ChEBI" id="CHEBI:16199"/>
    </reaction>
</comment>
<name>A0A815E0V7_9BILA</name>
<comment type="caution">
    <text evidence="10">The sequence shown here is derived from an EMBL/GenBank/DDBJ whole genome shotgun (WGS) entry which is preliminary data.</text>
</comment>
<dbReference type="PANTHER" id="PTHR10464:SF4">
    <property type="entry name" value="UREA TRANSPORTER"/>
    <property type="match status" value="1"/>
</dbReference>
<dbReference type="Pfam" id="PF12796">
    <property type="entry name" value="Ank_2"/>
    <property type="match status" value="3"/>
</dbReference>
<feature type="transmembrane region" description="Helical" evidence="9">
    <location>
        <begin position="354"/>
        <end position="373"/>
    </location>
</feature>
<organism evidence="10 11">
    <name type="scientific">Adineta steineri</name>
    <dbReference type="NCBI Taxonomy" id="433720"/>
    <lineage>
        <taxon>Eukaryota</taxon>
        <taxon>Metazoa</taxon>
        <taxon>Spiralia</taxon>
        <taxon>Gnathifera</taxon>
        <taxon>Rotifera</taxon>
        <taxon>Eurotatoria</taxon>
        <taxon>Bdelloidea</taxon>
        <taxon>Adinetida</taxon>
        <taxon>Adinetidae</taxon>
        <taxon>Adineta</taxon>
    </lineage>
</organism>
<comment type="similarity">
    <text evidence="2">Belongs to the urea transporter family.</text>
</comment>
<accession>A0A815E0V7</accession>
<dbReference type="SUPFAM" id="SSF48403">
    <property type="entry name" value="Ankyrin repeat"/>
    <property type="match status" value="2"/>
</dbReference>
<feature type="non-terminal residue" evidence="10">
    <location>
        <position position="1"/>
    </location>
</feature>
<feature type="transmembrane region" description="Helical" evidence="9">
    <location>
        <begin position="326"/>
        <end position="347"/>
    </location>
</feature>
<evidence type="ECO:0000256" key="6">
    <source>
        <dbReference type="ARBA" id="ARBA00023136"/>
    </source>
</evidence>
<feature type="transmembrane region" description="Helical" evidence="9">
    <location>
        <begin position="258"/>
        <end position="277"/>
    </location>
</feature>
<proteinExistence type="inferred from homology"/>
<evidence type="ECO:0000256" key="7">
    <source>
        <dbReference type="ARBA" id="ARBA00033993"/>
    </source>
</evidence>
<dbReference type="Pfam" id="PF03253">
    <property type="entry name" value="UT"/>
    <property type="match status" value="1"/>
</dbReference>
<evidence type="ECO:0000256" key="1">
    <source>
        <dbReference type="ARBA" id="ARBA00004651"/>
    </source>
</evidence>
<dbReference type="SMART" id="SM00248">
    <property type="entry name" value="ANK"/>
    <property type="match status" value="6"/>
</dbReference>
<dbReference type="InterPro" id="IPR002110">
    <property type="entry name" value="Ankyrin_rpt"/>
</dbReference>
<dbReference type="PROSITE" id="PS50088">
    <property type="entry name" value="ANK_REPEAT"/>
    <property type="match status" value="1"/>
</dbReference>
<feature type="repeat" description="ANK" evidence="8">
    <location>
        <begin position="835"/>
        <end position="867"/>
    </location>
</feature>